<dbReference type="AlphaFoldDB" id="A0AAV4VBF0"/>
<sequence>MHCNALYPAHVPLRTTIIICSASSSREKPRWRTTAINGLPLTVRSRLFLSSLSHSAVTPASQCVSQQQSSDCSNPQLDLKLLLQFNNVRAKHQAWLGGFAPETCQHPLMETLHRNCFSYGVKGQIL</sequence>
<dbReference type="Proteomes" id="UP001054945">
    <property type="component" value="Unassembled WGS sequence"/>
</dbReference>
<keyword evidence="2" id="KW-1185">Reference proteome</keyword>
<comment type="caution">
    <text evidence="1">The sequence shown here is derived from an EMBL/GenBank/DDBJ whole genome shotgun (WGS) entry which is preliminary data.</text>
</comment>
<dbReference type="EMBL" id="BPLR01014156">
    <property type="protein sequence ID" value="GIY66825.1"/>
    <property type="molecule type" value="Genomic_DNA"/>
</dbReference>
<proteinExistence type="predicted"/>
<protein>
    <submittedName>
        <fullName evidence="1">Uncharacterized protein</fullName>
    </submittedName>
</protein>
<accession>A0AAV4VBF0</accession>
<evidence type="ECO:0000313" key="1">
    <source>
        <dbReference type="EMBL" id="GIY66825.1"/>
    </source>
</evidence>
<organism evidence="1 2">
    <name type="scientific">Caerostris extrusa</name>
    <name type="common">Bark spider</name>
    <name type="synonym">Caerostris bankana</name>
    <dbReference type="NCBI Taxonomy" id="172846"/>
    <lineage>
        <taxon>Eukaryota</taxon>
        <taxon>Metazoa</taxon>
        <taxon>Ecdysozoa</taxon>
        <taxon>Arthropoda</taxon>
        <taxon>Chelicerata</taxon>
        <taxon>Arachnida</taxon>
        <taxon>Araneae</taxon>
        <taxon>Araneomorphae</taxon>
        <taxon>Entelegynae</taxon>
        <taxon>Araneoidea</taxon>
        <taxon>Araneidae</taxon>
        <taxon>Caerostris</taxon>
    </lineage>
</organism>
<gene>
    <name evidence="1" type="ORF">CEXT_101521</name>
</gene>
<reference evidence="1 2" key="1">
    <citation type="submission" date="2021-06" db="EMBL/GenBank/DDBJ databases">
        <title>Caerostris extrusa draft genome.</title>
        <authorList>
            <person name="Kono N."/>
            <person name="Arakawa K."/>
        </authorList>
    </citation>
    <scope>NUCLEOTIDE SEQUENCE [LARGE SCALE GENOMIC DNA]</scope>
</reference>
<evidence type="ECO:0000313" key="2">
    <source>
        <dbReference type="Proteomes" id="UP001054945"/>
    </source>
</evidence>
<name>A0AAV4VBF0_CAEEX</name>